<dbReference type="InterPro" id="IPR006522">
    <property type="entry name" value="Phage_virion_morphogenesis"/>
</dbReference>
<keyword evidence="2" id="KW-1185">Reference proteome</keyword>
<dbReference type="Pfam" id="PF05069">
    <property type="entry name" value="Phage_tail_S"/>
    <property type="match status" value="1"/>
</dbReference>
<name>A0AAN0SGT7_9VIBR</name>
<dbReference type="RefSeq" id="WP_043010146.1">
    <property type="nucleotide sequence ID" value="NZ_CP009618.1"/>
</dbReference>
<accession>A0AAN0SGT7</accession>
<dbReference type="Proteomes" id="UP000030081">
    <property type="component" value="Chromosome 2"/>
</dbReference>
<reference evidence="1 2" key="1">
    <citation type="submission" date="2014-10" db="EMBL/GenBank/DDBJ databases">
        <title>The Complete Genome Sequence for the Shellfish Pathogen Vibrio coralliilyticus RE98 Isolated from a Shellfish Hatchery.</title>
        <authorList>
            <person name="Richards G.P."/>
            <person name="Bono J.L."/>
            <person name="Watson M.A."/>
            <person name="Needleman D.S."/>
        </authorList>
    </citation>
    <scope>NUCLEOTIDE SEQUENCE [LARGE SCALE GENOMIC DNA]</scope>
    <source>
        <strain evidence="1 2">RE98</strain>
    </source>
</reference>
<evidence type="ECO:0008006" key="3">
    <source>
        <dbReference type="Google" id="ProtNLM"/>
    </source>
</evidence>
<sequence length="169" mass="19188">MKTLESPEQLSQLVDTLVIKASEKHDLNRRMASRARQFFRQQIRAQRDINNNPYQSRRPKTHLDYGASSKDMLLGFAQALRTRTSDKGFEIGLKGSAGVIGREHNEGAQLSFTTRVNGFFDSKVGQWQGGILTKRSYNMPKRTFIGWTPQLEKELLAMAAEHFALEDAT</sequence>
<dbReference type="EMBL" id="CP009618">
    <property type="protein sequence ID" value="AIW21152.1"/>
    <property type="molecule type" value="Genomic_DNA"/>
</dbReference>
<organism evidence="1 2">
    <name type="scientific">Vibrio coralliilyticus</name>
    <dbReference type="NCBI Taxonomy" id="190893"/>
    <lineage>
        <taxon>Bacteria</taxon>
        <taxon>Pseudomonadati</taxon>
        <taxon>Pseudomonadota</taxon>
        <taxon>Gammaproteobacteria</taxon>
        <taxon>Vibrionales</taxon>
        <taxon>Vibrionaceae</taxon>
        <taxon>Vibrio</taxon>
    </lineage>
</organism>
<gene>
    <name evidence="1" type="ORF">IX92_19170</name>
</gene>
<dbReference type="KEGG" id="vcy:IX92_19170"/>
<dbReference type="AlphaFoldDB" id="A0AAN0SGT7"/>
<evidence type="ECO:0000313" key="2">
    <source>
        <dbReference type="Proteomes" id="UP000030081"/>
    </source>
</evidence>
<proteinExistence type="predicted"/>
<protein>
    <recommendedName>
        <fullName evidence="3">Virion morphogenesis protein</fullName>
    </recommendedName>
</protein>
<evidence type="ECO:0000313" key="1">
    <source>
        <dbReference type="EMBL" id="AIW21152.1"/>
    </source>
</evidence>